<dbReference type="PANTHER" id="PTHR10694:SF105">
    <property type="entry name" value="LYSINE-SPECIFIC DEMETHYLASE JMJ14"/>
    <property type="match status" value="1"/>
</dbReference>
<dbReference type="SMART" id="SM00542">
    <property type="entry name" value="FYRC"/>
    <property type="match status" value="1"/>
</dbReference>
<gene>
    <name evidence="18" type="ORF">DEO72_LG11g653</name>
</gene>
<protein>
    <submittedName>
        <fullName evidence="18">Histone demethylase JARID1</fullName>
    </submittedName>
</protein>
<proteinExistence type="inferred from homology"/>
<keyword evidence="6" id="KW-0223">Dioxygenase</keyword>
<feature type="compositionally biased region" description="Polar residues" evidence="15">
    <location>
        <begin position="685"/>
        <end position="713"/>
    </location>
</feature>
<evidence type="ECO:0000256" key="11">
    <source>
        <dbReference type="ARBA" id="ARBA00023242"/>
    </source>
</evidence>
<dbReference type="GO" id="GO:0008168">
    <property type="term" value="F:methyltransferase activity"/>
    <property type="evidence" value="ECO:0007669"/>
    <property type="project" value="UniProtKB-KW"/>
</dbReference>
<dbReference type="InterPro" id="IPR003888">
    <property type="entry name" value="FYrich_N"/>
</dbReference>
<evidence type="ECO:0000256" key="6">
    <source>
        <dbReference type="ARBA" id="ARBA00022964"/>
    </source>
</evidence>
<dbReference type="AlphaFoldDB" id="A0A4D6NJX1"/>
<dbReference type="GO" id="GO:0000785">
    <property type="term" value="C:chromatin"/>
    <property type="evidence" value="ECO:0007669"/>
    <property type="project" value="TreeGrafter"/>
</dbReference>
<feature type="compositionally biased region" description="Basic and acidic residues" evidence="15">
    <location>
        <begin position="11"/>
        <end position="22"/>
    </location>
</feature>
<evidence type="ECO:0000256" key="7">
    <source>
        <dbReference type="ARBA" id="ARBA00023002"/>
    </source>
</evidence>
<dbReference type="InterPro" id="IPR003349">
    <property type="entry name" value="JmjN"/>
</dbReference>
<dbReference type="PROSITE" id="PS51543">
    <property type="entry name" value="FYRC"/>
    <property type="match status" value="1"/>
</dbReference>
<feature type="compositionally biased region" description="Polar residues" evidence="15">
    <location>
        <begin position="73"/>
        <end position="83"/>
    </location>
</feature>
<dbReference type="GO" id="GO:0034647">
    <property type="term" value="F:histone H3K4me/H3K4me2/H3K4me3 demethylase activity"/>
    <property type="evidence" value="ECO:0007669"/>
    <property type="project" value="TreeGrafter"/>
</dbReference>
<dbReference type="PROSITE" id="PS51184">
    <property type="entry name" value="JMJC"/>
    <property type="match status" value="1"/>
</dbReference>
<dbReference type="Pfam" id="PF05964">
    <property type="entry name" value="FYRN"/>
    <property type="match status" value="1"/>
</dbReference>
<comment type="cofactor">
    <cofactor evidence="1">
        <name>Fe(2+)</name>
        <dbReference type="ChEBI" id="CHEBI:29033"/>
    </cofactor>
</comment>
<dbReference type="GO" id="GO:0048589">
    <property type="term" value="P:developmental growth"/>
    <property type="evidence" value="ECO:0007669"/>
    <property type="project" value="UniProtKB-ARBA"/>
</dbReference>
<dbReference type="GO" id="GO:0048731">
    <property type="term" value="P:system development"/>
    <property type="evidence" value="ECO:0007669"/>
    <property type="project" value="UniProtKB-ARBA"/>
</dbReference>
<organism evidence="18 19">
    <name type="scientific">Vigna unguiculata</name>
    <name type="common">Cowpea</name>
    <dbReference type="NCBI Taxonomy" id="3917"/>
    <lineage>
        <taxon>Eukaryota</taxon>
        <taxon>Viridiplantae</taxon>
        <taxon>Streptophyta</taxon>
        <taxon>Embryophyta</taxon>
        <taxon>Tracheophyta</taxon>
        <taxon>Spermatophyta</taxon>
        <taxon>Magnoliopsida</taxon>
        <taxon>eudicotyledons</taxon>
        <taxon>Gunneridae</taxon>
        <taxon>Pentapetalae</taxon>
        <taxon>rosids</taxon>
        <taxon>fabids</taxon>
        <taxon>Fabales</taxon>
        <taxon>Fabaceae</taxon>
        <taxon>Papilionoideae</taxon>
        <taxon>50 kb inversion clade</taxon>
        <taxon>NPAAA clade</taxon>
        <taxon>indigoferoid/millettioid clade</taxon>
        <taxon>Phaseoleae</taxon>
        <taxon>Vigna</taxon>
    </lineage>
</organism>
<evidence type="ECO:0000313" key="18">
    <source>
        <dbReference type="EMBL" id="QCE13658.1"/>
    </source>
</evidence>
<keyword evidence="10" id="KW-0804">Transcription</keyword>
<keyword evidence="7" id="KW-0560">Oxidoreductase</keyword>
<dbReference type="FunFam" id="3.30.160.360:FF:000005">
    <property type="entry name" value="Putative lysine-specific demethylase JMJ16"/>
    <property type="match status" value="1"/>
</dbReference>
<keyword evidence="8" id="KW-0408">Iron</keyword>
<evidence type="ECO:0000259" key="17">
    <source>
        <dbReference type="PROSITE" id="PS51184"/>
    </source>
</evidence>
<feature type="region of interest" description="Disordered" evidence="15">
    <location>
        <begin position="178"/>
        <end position="217"/>
    </location>
</feature>
<feature type="domain" description="JmjC" evidence="17">
    <location>
        <begin position="315"/>
        <end position="481"/>
    </location>
</feature>
<comment type="catalytic activity">
    <reaction evidence="14">
        <text>N(6),N(6),N(6)-trimethyl-L-lysyl(4)-[histone H3] + 2-oxoglutarate + O2 = N(6),N(6)-dimethyl-L-lysyl(4)-[histone H3] + formaldehyde + succinate + CO2</text>
        <dbReference type="Rhea" id="RHEA:60212"/>
        <dbReference type="Rhea" id="RHEA-COMP:15537"/>
        <dbReference type="Rhea" id="RHEA-COMP:15540"/>
        <dbReference type="ChEBI" id="CHEBI:15379"/>
        <dbReference type="ChEBI" id="CHEBI:16526"/>
        <dbReference type="ChEBI" id="CHEBI:16810"/>
        <dbReference type="ChEBI" id="CHEBI:16842"/>
        <dbReference type="ChEBI" id="CHEBI:30031"/>
        <dbReference type="ChEBI" id="CHEBI:61961"/>
        <dbReference type="ChEBI" id="CHEBI:61976"/>
    </reaction>
    <physiologicalReaction direction="left-to-right" evidence="14">
        <dbReference type="Rhea" id="RHEA:60213"/>
    </physiologicalReaction>
</comment>
<evidence type="ECO:0000259" key="16">
    <source>
        <dbReference type="PROSITE" id="PS51183"/>
    </source>
</evidence>
<dbReference type="SUPFAM" id="SSF51197">
    <property type="entry name" value="Clavaminate synthase-like"/>
    <property type="match status" value="1"/>
</dbReference>
<feature type="compositionally biased region" description="Basic and acidic residues" evidence="15">
    <location>
        <begin position="717"/>
        <end position="726"/>
    </location>
</feature>
<reference evidence="18 19" key="1">
    <citation type="submission" date="2019-04" db="EMBL/GenBank/DDBJ databases">
        <title>An improved genome assembly and genetic linkage map for asparagus bean, Vigna unguiculata ssp. sesquipedialis.</title>
        <authorList>
            <person name="Xia Q."/>
            <person name="Zhang R."/>
            <person name="Dong Y."/>
        </authorList>
    </citation>
    <scope>NUCLEOTIDE SEQUENCE [LARGE SCALE GENOMIC DNA]</scope>
    <source>
        <tissue evidence="18">Leaf</tissue>
    </source>
</reference>
<keyword evidence="11" id="KW-0539">Nucleus</keyword>
<evidence type="ECO:0000256" key="10">
    <source>
        <dbReference type="ARBA" id="ARBA00023163"/>
    </source>
</evidence>
<dbReference type="Pfam" id="PF05965">
    <property type="entry name" value="FYRC"/>
    <property type="match status" value="1"/>
</dbReference>
<feature type="region of interest" description="Disordered" evidence="15">
    <location>
        <begin position="679"/>
        <end position="726"/>
    </location>
</feature>
<dbReference type="PROSITE" id="PS51542">
    <property type="entry name" value="FYRN"/>
    <property type="match status" value="1"/>
</dbReference>
<dbReference type="GO" id="GO:0032259">
    <property type="term" value="P:methylation"/>
    <property type="evidence" value="ECO:0007669"/>
    <property type="project" value="UniProtKB-KW"/>
</dbReference>
<dbReference type="Pfam" id="PF02375">
    <property type="entry name" value="JmjN"/>
    <property type="match status" value="1"/>
</dbReference>
<dbReference type="InterPro" id="IPR004198">
    <property type="entry name" value="Znf_C5HC2"/>
</dbReference>
<keyword evidence="9" id="KW-0805">Transcription regulation</keyword>
<evidence type="ECO:0000256" key="14">
    <source>
        <dbReference type="ARBA" id="ARBA00051640"/>
    </source>
</evidence>
<keyword evidence="18" id="KW-0808">Transferase</keyword>
<dbReference type="PROSITE" id="PS51183">
    <property type="entry name" value="JMJN"/>
    <property type="match status" value="1"/>
</dbReference>
<evidence type="ECO:0000256" key="9">
    <source>
        <dbReference type="ARBA" id="ARBA00023015"/>
    </source>
</evidence>
<dbReference type="InterPro" id="IPR003889">
    <property type="entry name" value="FYrich_C"/>
</dbReference>
<dbReference type="GO" id="GO:0051093">
    <property type="term" value="P:negative regulation of developmental process"/>
    <property type="evidence" value="ECO:0007669"/>
    <property type="project" value="UniProtKB-ARBA"/>
</dbReference>
<dbReference type="SMART" id="SM00545">
    <property type="entry name" value="JmjN"/>
    <property type="match status" value="1"/>
</dbReference>
<keyword evidence="19" id="KW-1185">Reference proteome</keyword>
<dbReference type="GO" id="GO:0005634">
    <property type="term" value="C:nucleus"/>
    <property type="evidence" value="ECO:0007669"/>
    <property type="project" value="UniProtKB-SubCell"/>
</dbReference>
<dbReference type="PANTHER" id="PTHR10694">
    <property type="entry name" value="LYSINE-SPECIFIC DEMETHYLASE"/>
    <property type="match status" value="1"/>
</dbReference>
<evidence type="ECO:0000256" key="12">
    <source>
        <dbReference type="ARBA" id="ARBA00050619"/>
    </source>
</evidence>
<evidence type="ECO:0000256" key="4">
    <source>
        <dbReference type="ARBA" id="ARBA00022723"/>
    </source>
</evidence>
<evidence type="ECO:0000256" key="1">
    <source>
        <dbReference type="ARBA" id="ARBA00001954"/>
    </source>
</evidence>
<evidence type="ECO:0000256" key="3">
    <source>
        <dbReference type="ARBA" id="ARBA00006801"/>
    </source>
</evidence>
<dbReference type="GO" id="GO:0046872">
    <property type="term" value="F:metal ion binding"/>
    <property type="evidence" value="ECO:0007669"/>
    <property type="project" value="UniProtKB-KW"/>
</dbReference>
<feature type="domain" description="JmjN" evidence="16">
    <location>
        <begin position="106"/>
        <end position="147"/>
    </location>
</feature>
<feature type="compositionally biased region" description="Basic residues" evidence="15">
    <location>
        <begin position="178"/>
        <end position="201"/>
    </location>
</feature>
<dbReference type="SMART" id="SM00541">
    <property type="entry name" value="FYRN"/>
    <property type="match status" value="1"/>
</dbReference>
<evidence type="ECO:0000256" key="2">
    <source>
        <dbReference type="ARBA" id="ARBA00004123"/>
    </source>
</evidence>
<evidence type="ECO:0000256" key="8">
    <source>
        <dbReference type="ARBA" id="ARBA00023004"/>
    </source>
</evidence>
<dbReference type="Pfam" id="PF02928">
    <property type="entry name" value="zf-C5HC2"/>
    <property type="match status" value="1"/>
</dbReference>
<keyword evidence="18" id="KW-0489">Methyltransferase</keyword>
<comment type="catalytic activity">
    <reaction evidence="13">
        <text>N(6)-methyl-L-lysyl(4)-[histone H3] + 2-oxoglutarate + O2 = L-lysyl(4)-[histone H3] + formaldehyde + succinate + CO2</text>
        <dbReference type="Rhea" id="RHEA:60220"/>
        <dbReference type="Rhea" id="RHEA-COMP:15543"/>
        <dbReference type="Rhea" id="RHEA-COMP:15547"/>
        <dbReference type="ChEBI" id="CHEBI:15379"/>
        <dbReference type="ChEBI" id="CHEBI:16526"/>
        <dbReference type="ChEBI" id="CHEBI:16810"/>
        <dbReference type="ChEBI" id="CHEBI:16842"/>
        <dbReference type="ChEBI" id="CHEBI:29969"/>
        <dbReference type="ChEBI" id="CHEBI:30031"/>
        <dbReference type="ChEBI" id="CHEBI:61929"/>
    </reaction>
    <physiologicalReaction direction="left-to-right" evidence="13">
        <dbReference type="Rhea" id="RHEA:60221"/>
    </physiologicalReaction>
</comment>
<dbReference type="Gene3D" id="2.60.120.650">
    <property type="entry name" value="Cupin"/>
    <property type="match status" value="1"/>
</dbReference>
<feature type="region of interest" description="Disordered" evidence="15">
    <location>
        <begin position="59"/>
        <end position="83"/>
    </location>
</feature>
<dbReference type="Pfam" id="PF02373">
    <property type="entry name" value="JmjC"/>
    <property type="match status" value="1"/>
</dbReference>
<name>A0A4D6NJX1_VIGUN</name>
<feature type="compositionally biased region" description="Basic and acidic residues" evidence="15">
    <location>
        <begin position="61"/>
        <end position="72"/>
    </location>
</feature>
<comment type="subcellular location">
    <subcellularLocation>
        <location evidence="2">Nucleus</location>
    </subcellularLocation>
</comment>
<evidence type="ECO:0000256" key="13">
    <source>
        <dbReference type="ARBA" id="ARBA00050935"/>
    </source>
</evidence>
<dbReference type="EMBL" id="CP039355">
    <property type="protein sequence ID" value="QCE13658.1"/>
    <property type="molecule type" value="Genomic_DNA"/>
</dbReference>
<dbReference type="SMART" id="SM00558">
    <property type="entry name" value="JmjC"/>
    <property type="match status" value="1"/>
</dbReference>
<dbReference type="Gene3D" id="3.30.160.360">
    <property type="match status" value="1"/>
</dbReference>
<dbReference type="GO" id="GO:0045814">
    <property type="term" value="P:negative regulation of gene expression, epigenetic"/>
    <property type="evidence" value="ECO:0007669"/>
    <property type="project" value="UniProtKB-ARBA"/>
</dbReference>
<sequence>MEQLKLATNSDAKEDNPLENKPKNSNALESSDSLRNRKALLFIWPFNLHSMEQLKLATNSDAKEDNPLENKPKNSNALESSDSLRNRKISARWDPVGACRPIIEEAPVFYPTIEEFEDTLSYIAKIRPLAEHHGICRIVPPACWVPPCPLKEKDLWENAEFPTRIQQIDLLQNREPMKKKCRGRKRKRRRLSRTGTCRRKPASAASHAKNASDSEEKFGFQSGSDFTLKDFQQFADYFKECYFGLKDADRDRTVSDNDHQKRWEPSAEEIEGEYWRIVEQPSDEVEVYYGADLETGALGSGFPKASSITTSDSAQYALSGWNLNNFPRLPGSVLSYEGSDISGVLVPWLYVGMCFSSFCWHVEDHHLYSLNYLHWGDPKVWYGVPGSHAQALENAMRKHLPDLFDEQPNLLNELVTQFSPSILKSEGVPVYRTVQHSGEFVITFPRAYHSGFNCGFNCAEAVNVAPIDWLMHGQNAVEIYSSQCRKTSLSHDKLLFGSALEGVRAITELALGKESPKNLKWRSVCGKDGDLTKAVKARIKMEDERLDCLPTHLKLLKMNSDFDLYTERECFSCFYDLHLSAAGCECSPDRYSCLKHANLFCSCAMEKRFVLLRYTRNELTKLLEALEGESHAIKVWANKNCGMVSVNANEVCIDKSDVEKDVYKTKNCEEMDSLNGCEGTKDRSNLNTPSSPNSHITSDIVQSESHPVTSSAAYDSIDSHNDNNSDKKFVTDKEYKMDQDGYLDLNLDVFSGENENHVLDIADNHHSEGVSVEEKVCYSEAKKEEDSMELGGEGNLSNSISVLNTYFSSSSKGNHKYCTFDGGKFEVDLQTDSGKVHNNLSKTGAIDTTDTHMDLTDESCLVRMFGTSVEPISLGSVVHGKLWCSKHAIYPKGFKSRVLFFSILDPTIICSYISEVIDAGFLGPLFKVTMEDCPSEAFTDTSSDNCWESVLKRLHHEIKRRRSLAELEFPTLELLKGINGHRMFGFLLPSIIQAIEVQDPCHMCVEYWNHKVAPSGSVVDNLTYGSRSPFGDMNTKIFGINLIKHNFFEEMKQILQGASPDELSILHKLLSSDAWYCEWKVTLMALMDEITRACQ</sequence>
<evidence type="ECO:0000313" key="19">
    <source>
        <dbReference type="Proteomes" id="UP000501690"/>
    </source>
</evidence>
<feature type="compositionally biased region" description="Polar residues" evidence="15">
    <location>
        <begin position="1"/>
        <end position="10"/>
    </location>
</feature>
<dbReference type="InterPro" id="IPR003347">
    <property type="entry name" value="JmjC_dom"/>
</dbReference>
<accession>A0A4D6NJX1</accession>
<feature type="region of interest" description="Disordered" evidence="15">
    <location>
        <begin position="1"/>
        <end position="31"/>
    </location>
</feature>
<evidence type="ECO:0000256" key="5">
    <source>
        <dbReference type="ARBA" id="ARBA00022853"/>
    </source>
</evidence>
<dbReference type="Proteomes" id="UP000501690">
    <property type="component" value="Linkage Group LG11"/>
</dbReference>
<keyword evidence="4" id="KW-0479">Metal-binding</keyword>
<comment type="catalytic activity">
    <reaction evidence="12">
        <text>N(6),N(6)-dimethyl-L-lysyl(4)-[histone H3] + 2-oxoglutarate + O2 = N(6)-methyl-L-lysyl(4)-[histone H3] + formaldehyde + succinate + CO2</text>
        <dbReference type="Rhea" id="RHEA:60216"/>
        <dbReference type="Rhea" id="RHEA-COMP:15540"/>
        <dbReference type="Rhea" id="RHEA-COMP:15543"/>
        <dbReference type="ChEBI" id="CHEBI:15379"/>
        <dbReference type="ChEBI" id="CHEBI:16526"/>
        <dbReference type="ChEBI" id="CHEBI:16810"/>
        <dbReference type="ChEBI" id="CHEBI:16842"/>
        <dbReference type="ChEBI" id="CHEBI:30031"/>
        <dbReference type="ChEBI" id="CHEBI:61929"/>
        <dbReference type="ChEBI" id="CHEBI:61976"/>
    </reaction>
    <physiologicalReaction direction="left-to-right" evidence="12">
        <dbReference type="Rhea" id="RHEA:60217"/>
    </physiologicalReaction>
</comment>
<keyword evidence="5" id="KW-0156">Chromatin regulator</keyword>
<evidence type="ECO:0000256" key="15">
    <source>
        <dbReference type="SAM" id="MobiDB-lite"/>
    </source>
</evidence>
<comment type="similarity">
    <text evidence="3">Belongs to the JARID1 histone demethylase family.</text>
</comment>